<dbReference type="Proteomes" id="UP000232196">
    <property type="component" value="Unassembled WGS sequence"/>
</dbReference>
<gene>
    <name evidence="1" type="ORF">CH357_07820</name>
</gene>
<sequence>MPDLKKKGNSFPITLNPDSSAHSTLLAWRKPVYPSEQALSKILHCRNSIQTALELRMRKLSPYENTFWKLLFSPFFK</sequence>
<name>A0A2M9XFD6_9LEPT</name>
<proteinExistence type="predicted"/>
<protein>
    <submittedName>
        <fullName evidence="1">Uncharacterized protein</fullName>
    </submittedName>
</protein>
<comment type="caution">
    <text evidence="1">The sequence shown here is derived from an EMBL/GenBank/DDBJ whole genome shotgun (WGS) entry which is preliminary data.</text>
</comment>
<reference evidence="1 2" key="1">
    <citation type="submission" date="2017-07" db="EMBL/GenBank/DDBJ databases">
        <title>Leptospira spp. isolated from tropical soils.</title>
        <authorList>
            <person name="Thibeaux R."/>
            <person name="Iraola G."/>
            <person name="Ferres I."/>
            <person name="Bierque E."/>
            <person name="Girault D."/>
            <person name="Soupe-Gilbert M.-E."/>
            <person name="Picardeau M."/>
            <person name="Goarant C."/>
        </authorList>
    </citation>
    <scope>NUCLEOTIDE SEQUENCE [LARGE SCALE GENOMIC DNA]</scope>
    <source>
        <strain evidence="1 2">MCA1-C-A1</strain>
    </source>
</reference>
<evidence type="ECO:0000313" key="2">
    <source>
        <dbReference type="Proteomes" id="UP000232196"/>
    </source>
</evidence>
<accession>A0A2M9XFD6</accession>
<dbReference type="AlphaFoldDB" id="A0A2M9XFD6"/>
<keyword evidence="2" id="KW-1185">Reference proteome</keyword>
<organism evidence="1 2">
    <name type="scientific">Leptospira hartskeerlii</name>
    <dbReference type="NCBI Taxonomy" id="2023177"/>
    <lineage>
        <taxon>Bacteria</taxon>
        <taxon>Pseudomonadati</taxon>
        <taxon>Spirochaetota</taxon>
        <taxon>Spirochaetia</taxon>
        <taxon>Leptospirales</taxon>
        <taxon>Leptospiraceae</taxon>
        <taxon>Leptospira</taxon>
    </lineage>
</organism>
<dbReference type="EMBL" id="NPDN01000003">
    <property type="protein sequence ID" value="PJZ26388.1"/>
    <property type="molecule type" value="Genomic_DNA"/>
</dbReference>
<evidence type="ECO:0000313" key="1">
    <source>
        <dbReference type="EMBL" id="PJZ26388.1"/>
    </source>
</evidence>